<evidence type="ECO:0000313" key="5">
    <source>
        <dbReference type="EMBL" id="UYV70442.1"/>
    </source>
</evidence>
<feature type="domain" description="BTB" evidence="4">
    <location>
        <begin position="896"/>
        <end position="962"/>
    </location>
</feature>
<organism evidence="5 6">
    <name type="scientific">Cordylochernes scorpioides</name>
    <dbReference type="NCBI Taxonomy" id="51811"/>
    <lineage>
        <taxon>Eukaryota</taxon>
        <taxon>Metazoa</taxon>
        <taxon>Ecdysozoa</taxon>
        <taxon>Arthropoda</taxon>
        <taxon>Chelicerata</taxon>
        <taxon>Arachnida</taxon>
        <taxon>Pseudoscorpiones</taxon>
        <taxon>Cheliferoidea</taxon>
        <taxon>Chernetidae</taxon>
        <taxon>Cordylochernes</taxon>
    </lineage>
</organism>
<feature type="compositionally biased region" description="Polar residues" evidence="3">
    <location>
        <begin position="1"/>
        <end position="47"/>
    </location>
</feature>
<dbReference type="Gene3D" id="1.20.5.190">
    <property type="match status" value="1"/>
</dbReference>
<name>A0ABY6KRH2_9ARAC</name>
<dbReference type="SMART" id="SM00875">
    <property type="entry name" value="BACK"/>
    <property type="match status" value="2"/>
</dbReference>
<dbReference type="InterPro" id="IPR006652">
    <property type="entry name" value="Kelch_1"/>
</dbReference>
<keyword evidence="1" id="KW-0880">Kelch repeat</keyword>
<dbReference type="SMART" id="SM00612">
    <property type="entry name" value="Kelch"/>
    <property type="match status" value="3"/>
</dbReference>
<feature type="region of interest" description="Disordered" evidence="3">
    <location>
        <begin position="1"/>
        <end position="132"/>
    </location>
</feature>
<dbReference type="Pfam" id="PF07707">
    <property type="entry name" value="BACK"/>
    <property type="match status" value="2"/>
</dbReference>
<accession>A0ABY6KRH2</accession>
<dbReference type="SUPFAM" id="SSF117281">
    <property type="entry name" value="Kelch motif"/>
    <property type="match status" value="1"/>
</dbReference>
<keyword evidence="2" id="KW-0677">Repeat</keyword>
<evidence type="ECO:0000259" key="4">
    <source>
        <dbReference type="PROSITE" id="PS50097"/>
    </source>
</evidence>
<dbReference type="Gene3D" id="1.25.40.420">
    <property type="match status" value="2"/>
</dbReference>
<dbReference type="CDD" id="cd18186">
    <property type="entry name" value="BTB_POZ_ZBTB_KLHL-like"/>
    <property type="match status" value="2"/>
</dbReference>
<dbReference type="SUPFAM" id="SSF54695">
    <property type="entry name" value="POZ domain"/>
    <property type="match status" value="2"/>
</dbReference>
<dbReference type="PANTHER" id="PTHR45632">
    <property type="entry name" value="LD33804P"/>
    <property type="match status" value="1"/>
</dbReference>
<gene>
    <name evidence="5" type="ORF">LAZ67_7003014</name>
</gene>
<dbReference type="Gene3D" id="2.120.10.80">
    <property type="entry name" value="Kelch-type beta propeller"/>
    <property type="match status" value="1"/>
</dbReference>
<protein>
    <submittedName>
        <fullName evidence="5">KLHL7</fullName>
    </submittedName>
</protein>
<dbReference type="SUPFAM" id="SSF52540">
    <property type="entry name" value="P-loop containing nucleoside triphosphate hydrolases"/>
    <property type="match status" value="1"/>
</dbReference>
<evidence type="ECO:0000313" key="6">
    <source>
        <dbReference type="Proteomes" id="UP001235939"/>
    </source>
</evidence>
<dbReference type="PROSITE" id="PS50096">
    <property type="entry name" value="IQ"/>
    <property type="match status" value="2"/>
</dbReference>
<dbReference type="Gene3D" id="3.30.710.10">
    <property type="entry name" value="Potassium Channel Kv1.1, Chain A"/>
    <property type="match status" value="2"/>
</dbReference>
<reference evidence="5 6" key="1">
    <citation type="submission" date="2022-01" db="EMBL/GenBank/DDBJ databases">
        <title>A chromosomal length assembly of Cordylochernes scorpioides.</title>
        <authorList>
            <person name="Zeh D."/>
            <person name="Zeh J."/>
        </authorList>
    </citation>
    <scope>NUCLEOTIDE SEQUENCE [LARGE SCALE GENOMIC DNA]</scope>
    <source>
        <strain evidence="5">IN4F17</strain>
        <tissue evidence="5">Whole Body</tissue>
    </source>
</reference>
<sequence>MSQRALTTTYSGVDSTTEMSASMRMNRSPRWNITSEFESRDTVSGSFVTPPALPLTLSRPRPPSTSSGTSYTVSENESTSSTSDSRGLVTTDTVPAAVTEKTKAKYDSPRRIAYTSSGSNNTSSEGCSKGGHKEYSLIEDYDEELCYRNLLQRPPEELPPILAQGMVSSLQMIPEEVQKDDPTNRHHAKLGLHAFNLWVQSNMTDITVRVGRHSFQAHKAVLTCYCPFLKKNLLYPGLTKIQGVELHNITERAFEVLLTYMYTGKLKLTPNNIGEVYRASRLLQMKEITCVCTDILSGRIGGILSILYLYVTSKDLGIRTAWAKAYKVLGTHFDQVVETFEFLELHVDNVTEILNVNPIGASSEIAVFLAAIRWLDYRYMDRESFILEIMSCVRFPMMTIQEILACYHPPILPGNIEVPEIQLMLLKATWTYLYDVPTLLWDLSMYDPFFYTDCDLEKAAITIQKHYRGHLARYLLSRLRSTQNKAAPIIQSYFRGFLARKKYNGFLQKYKEGAYEGYLPNGLLHDPFLHDLLHFPRRGVIVNDSFIRIQKYFREEGLKFKNQECIILLGGINPANMDNLAVCSSIFRYDIRENYWQKVAKLPVPRHQHKAVYYNNYIYIIGGCDPRETINGELVPNRSCFSFNVLRAQWTRMNDMYYSRMYHGVCQHEGIIYVIGGKDEYGRLLASVEIYHIKEERWEELSPMCTPKMGMGVAAHHAFIWVVGGIVRTIEDAKTFVVSDVEIYDIHCKICDDYIYMLGGVYRNNVVKAQQLDSMNDVLHYEDNQWKPFVSLNTPCHDITVVAIAVTEKTKAKYDSPRRIAYTSSGSNNTSSEGCSKGGHKEYSLIEDYDEELCYRGMVSSLQMIPEEVQKDDPTNRHHAKLGLHAFNLWVQSNMTDITVRVGRHSFQAHKAVLTCYCPFLKKNLLYPGLTKIQGVELHNITERAFEVLLTYMYTGKLKLTPNNIGEVYRASRLLQMKEITCVCTDILSGRIGGILSILYLYVTSKDLGIRTAWAKAYKVLGTHFDQVVETFEFLELHVDNVTEILNVNPIGASSEIAVFLAAIRWLDYRYMDRESFILEIMSCVRFPMMTIQEILACYHPPILPGNIEVPEIQLMLLKATW</sequence>
<dbReference type="InterPro" id="IPR000210">
    <property type="entry name" value="BTB/POZ_dom"/>
</dbReference>
<dbReference type="InterPro" id="IPR011333">
    <property type="entry name" value="SKP1/BTB/POZ_sf"/>
</dbReference>
<feature type="compositionally biased region" description="Low complexity" evidence="3">
    <location>
        <begin position="54"/>
        <end position="85"/>
    </location>
</feature>
<dbReference type="Pfam" id="PF24681">
    <property type="entry name" value="Kelch_KLHDC2_KLHL20_DRC7"/>
    <property type="match status" value="1"/>
</dbReference>
<dbReference type="Pfam" id="PF00612">
    <property type="entry name" value="IQ"/>
    <property type="match status" value="2"/>
</dbReference>
<dbReference type="InterPro" id="IPR027417">
    <property type="entry name" value="P-loop_NTPase"/>
</dbReference>
<dbReference type="SMART" id="SM00225">
    <property type="entry name" value="BTB"/>
    <property type="match status" value="2"/>
</dbReference>
<dbReference type="PANTHER" id="PTHR45632:SF3">
    <property type="entry name" value="KELCH-LIKE PROTEIN 32"/>
    <property type="match status" value="1"/>
</dbReference>
<dbReference type="Pfam" id="PF00651">
    <property type="entry name" value="BTB"/>
    <property type="match status" value="2"/>
</dbReference>
<feature type="domain" description="BTB" evidence="4">
    <location>
        <begin position="204"/>
        <end position="270"/>
    </location>
</feature>
<feature type="compositionally biased region" description="Low complexity" evidence="3">
    <location>
        <begin position="115"/>
        <end position="127"/>
    </location>
</feature>
<dbReference type="PROSITE" id="PS50097">
    <property type="entry name" value="BTB"/>
    <property type="match status" value="2"/>
</dbReference>
<dbReference type="SMART" id="SM00015">
    <property type="entry name" value="IQ"/>
    <property type="match status" value="2"/>
</dbReference>
<keyword evidence="6" id="KW-1185">Reference proteome</keyword>
<dbReference type="Proteomes" id="UP001235939">
    <property type="component" value="Chromosome 07"/>
</dbReference>
<feature type="compositionally biased region" description="Basic and acidic residues" evidence="3">
    <location>
        <begin position="100"/>
        <end position="110"/>
    </location>
</feature>
<dbReference type="InterPro" id="IPR015915">
    <property type="entry name" value="Kelch-typ_b-propeller"/>
</dbReference>
<evidence type="ECO:0000256" key="3">
    <source>
        <dbReference type="SAM" id="MobiDB-lite"/>
    </source>
</evidence>
<dbReference type="EMBL" id="CP092869">
    <property type="protein sequence ID" value="UYV70442.1"/>
    <property type="molecule type" value="Genomic_DNA"/>
</dbReference>
<dbReference type="CDD" id="cd23767">
    <property type="entry name" value="IQCD"/>
    <property type="match status" value="2"/>
</dbReference>
<proteinExistence type="predicted"/>
<dbReference type="InterPro" id="IPR000048">
    <property type="entry name" value="IQ_motif_EF-hand-BS"/>
</dbReference>
<evidence type="ECO:0000256" key="1">
    <source>
        <dbReference type="ARBA" id="ARBA00022441"/>
    </source>
</evidence>
<evidence type="ECO:0000256" key="2">
    <source>
        <dbReference type="ARBA" id="ARBA00022737"/>
    </source>
</evidence>
<dbReference type="InterPro" id="IPR011705">
    <property type="entry name" value="BACK"/>
</dbReference>